<sequence length="463" mass="54522">MKKKIQCFNSIKELIFNYKFFLSKEIKIKGWVKHFRYNCFIIINDGSTINNLQIFIEKKFSSLVKKINIGISIEVIGVLVLSQGKEQNIEIYANKIKIIGKFSPEELQKTILQPKTHSFKKLREQAYLRFRTSIFSSILRIRHNISFSIHKFFFKKNFIYINTPIITTYDSEGAGEMFRVTNFDLKKIPLNEKGELNNNLDFFGTSTYLTVSGQLQGEAAASGLGKIYTFGPTFRAEKSNTFRHLSEFWMIEPEMSFYKLVHNMNFAEKLLKYVIKFVINNSYEDLFFLEKKNKRKIFKRLNNVLESSFERISYTNAIKILKSSKKGINWGEDLKSEHEKFLAENYFNNPIIIYNYPLKIKPFYMRINNDNKTVAAMDIIFPYIGEIIGGSQREERYNVLLKRILELNLNIKSLWWYLNIRRFGSVPHSGFGLGFERLIQYITNIDNIKDVIPFPRYPNHADF</sequence>
<dbReference type="FunFam" id="3.30.930.10:FF:000016">
    <property type="entry name" value="Asparagine--tRNA ligase"/>
    <property type="match status" value="1"/>
</dbReference>
<evidence type="ECO:0000259" key="8">
    <source>
        <dbReference type="PROSITE" id="PS50862"/>
    </source>
</evidence>
<dbReference type="SUPFAM" id="SSF50249">
    <property type="entry name" value="Nucleic acid-binding proteins"/>
    <property type="match status" value="1"/>
</dbReference>
<dbReference type="GO" id="GO:0006421">
    <property type="term" value="P:asparaginyl-tRNA aminoacylation"/>
    <property type="evidence" value="ECO:0007669"/>
    <property type="project" value="UniProtKB-UniRule"/>
</dbReference>
<comment type="catalytic activity">
    <reaction evidence="7">
        <text>tRNA(Asn) + L-asparagine + ATP = L-asparaginyl-tRNA(Asn) + AMP + diphosphate + H(+)</text>
        <dbReference type="Rhea" id="RHEA:11180"/>
        <dbReference type="Rhea" id="RHEA-COMP:9659"/>
        <dbReference type="Rhea" id="RHEA-COMP:9674"/>
        <dbReference type="ChEBI" id="CHEBI:15378"/>
        <dbReference type="ChEBI" id="CHEBI:30616"/>
        <dbReference type="ChEBI" id="CHEBI:33019"/>
        <dbReference type="ChEBI" id="CHEBI:58048"/>
        <dbReference type="ChEBI" id="CHEBI:78442"/>
        <dbReference type="ChEBI" id="CHEBI:78515"/>
        <dbReference type="ChEBI" id="CHEBI:456215"/>
        <dbReference type="EC" id="6.1.1.22"/>
    </reaction>
</comment>
<dbReference type="InterPro" id="IPR006195">
    <property type="entry name" value="aa-tRNA-synth_II"/>
</dbReference>
<reference evidence="9 10" key="1">
    <citation type="journal article" date="2009" name="Proc. Natl. Acad. Sci. U.S.A.">
        <title>Convergent evolution of metabolic roles in bacterial co-symbionts of insects.</title>
        <authorList>
            <person name="McCutcheon J.P."/>
            <person name="McDonald B.R."/>
            <person name="Moran N.A."/>
        </authorList>
    </citation>
    <scope>NUCLEOTIDE SEQUENCE [LARGE SCALE GENOMIC DNA]</scope>
    <source>
        <strain evidence="9 10">SMDSEM</strain>
    </source>
</reference>
<dbReference type="PANTHER" id="PTHR22594">
    <property type="entry name" value="ASPARTYL/LYSYL-TRNA SYNTHETASE"/>
    <property type="match status" value="1"/>
</dbReference>
<dbReference type="Gene3D" id="2.40.50.140">
    <property type="entry name" value="Nucleic acid-binding proteins"/>
    <property type="match status" value="1"/>
</dbReference>
<dbReference type="InterPro" id="IPR012340">
    <property type="entry name" value="NA-bd_OB-fold"/>
</dbReference>
<comment type="subcellular location">
    <subcellularLocation>
        <location evidence="7">Cytoplasm</location>
    </subcellularLocation>
</comment>
<evidence type="ECO:0000256" key="6">
    <source>
        <dbReference type="ARBA" id="ARBA00023146"/>
    </source>
</evidence>
<evidence type="ECO:0000256" key="2">
    <source>
        <dbReference type="ARBA" id="ARBA00022598"/>
    </source>
</evidence>
<name>C7LKB2_KARMS</name>
<keyword evidence="4 7" id="KW-0067">ATP-binding</keyword>
<evidence type="ECO:0000256" key="1">
    <source>
        <dbReference type="ARBA" id="ARBA00008226"/>
    </source>
</evidence>
<comment type="subunit">
    <text evidence="7">Homodimer.</text>
</comment>
<dbReference type="SUPFAM" id="SSF55681">
    <property type="entry name" value="Class II aaRS and biotin synthetases"/>
    <property type="match status" value="1"/>
</dbReference>
<dbReference type="AlphaFoldDB" id="C7LKB2"/>
<evidence type="ECO:0000313" key="10">
    <source>
        <dbReference type="Proteomes" id="UP000008074"/>
    </source>
</evidence>
<evidence type="ECO:0000256" key="7">
    <source>
        <dbReference type="HAMAP-Rule" id="MF_00534"/>
    </source>
</evidence>
<evidence type="ECO:0000313" key="9">
    <source>
        <dbReference type="EMBL" id="ACU52874.1"/>
    </source>
</evidence>
<dbReference type="EC" id="6.1.1.22" evidence="7"/>
<dbReference type="Pfam" id="PF01336">
    <property type="entry name" value="tRNA_anti-codon"/>
    <property type="match status" value="1"/>
</dbReference>
<evidence type="ECO:0000256" key="3">
    <source>
        <dbReference type="ARBA" id="ARBA00022741"/>
    </source>
</evidence>
<comment type="similarity">
    <text evidence="1 7">Belongs to the class-II aminoacyl-tRNA synthetase family.</text>
</comment>
<dbReference type="PANTHER" id="PTHR22594:SF34">
    <property type="entry name" value="ASPARAGINE--TRNA LIGASE, MITOCHONDRIAL-RELATED"/>
    <property type="match status" value="1"/>
</dbReference>
<keyword evidence="6 7" id="KW-0030">Aminoacyl-tRNA synthetase</keyword>
<organism evidence="9 10">
    <name type="scientific">Karelsulcia muelleri (strain SMDSEM)</name>
    <name type="common">Sulcia muelleri</name>
    <dbReference type="NCBI Taxonomy" id="595499"/>
    <lineage>
        <taxon>Bacteria</taxon>
        <taxon>Pseudomonadati</taxon>
        <taxon>Bacteroidota</taxon>
        <taxon>Flavobacteriia</taxon>
        <taxon>Flavobacteriales</taxon>
        <taxon>Candidatus Karelsulcia</taxon>
    </lineage>
</organism>
<keyword evidence="3 7" id="KW-0547">Nucleotide-binding</keyword>
<dbReference type="Pfam" id="PF00152">
    <property type="entry name" value="tRNA-synt_2"/>
    <property type="match status" value="1"/>
</dbReference>
<keyword evidence="5 7" id="KW-0648">Protein biosynthesis</keyword>
<keyword evidence="2 7" id="KW-0436">Ligase</keyword>
<keyword evidence="7" id="KW-0963">Cytoplasm</keyword>
<dbReference type="CDD" id="cd00776">
    <property type="entry name" value="AsxRS_core"/>
    <property type="match status" value="1"/>
</dbReference>
<proteinExistence type="inferred from homology"/>
<dbReference type="GO" id="GO:0005524">
    <property type="term" value="F:ATP binding"/>
    <property type="evidence" value="ECO:0007669"/>
    <property type="project" value="UniProtKB-UniRule"/>
</dbReference>
<dbReference type="Proteomes" id="UP000008074">
    <property type="component" value="Chromosome"/>
</dbReference>
<dbReference type="GO" id="GO:0004816">
    <property type="term" value="F:asparagine-tRNA ligase activity"/>
    <property type="evidence" value="ECO:0007669"/>
    <property type="project" value="UniProtKB-UniRule"/>
</dbReference>
<dbReference type="GO" id="GO:0003676">
    <property type="term" value="F:nucleic acid binding"/>
    <property type="evidence" value="ECO:0007669"/>
    <property type="project" value="InterPro"/>
</dbReference>
<dbReference type="InterPro" id="IPR004364">
    <property type="entry name" value="Aa-tRNA-synt_II"/>
</dbReference>
<dbReference type="NCBIfam" id="TIGR00457">
    <property type="entry name" value="asnS"/>
    <property type="match status" value="1"/>
</dbReference>
<dbReference type="InterPro" id="IPR004365">
    <property type="entry name" value="NA-bd_OB_tRNA"/>
</dbReference>
<protein>
    <recommendedName>
        <fullName evidence="7">Asparagine--tRNA ligase</fullName>
        <ecNumber evidence="7">6.1.1.22</ecNumber>
    </recommendedName>
    <alternativeName>
        <fullName evidence="7">Asparaginyl-tRNA synthetase</fullName>
        <shortName evidence="7">AsnRS</shortName>
    </alternativeName>
</protein>
<dbReference type="GO" id="GO:0005737">
    <property type="term" value="C:cytoplasm"/>
    <property type="evidence" value="ECO:0007669"/>
    <property type="project" value="UniProtKB-SubCell"/>
</dbReference>
<dbReference type="PRINTS" id="PR01042">
    <property type="entry name" value="TRNASYNTHASP"/>
</dbReference>
<dbReference type="CDD" id="cd04318">
    <property type="entry name" value="EcAsnRS_like_N"/>
    <property type="match status" value="1"/>
</dbReference>
<feature type="domain" description="Aminoacyl-transfer RNA synthetases class-II family profile" evidence="8">
    <location>
        <begin position="139"/>
        <end position="453"/>
    </location>
</feature>
<dbReference type="HOGENOM" id="CLU_004553_2_0_10"/>
<evidence type="ECO:0000256" key="4">
    <source>
        <dbReference type="ARBA" id="ARBA00022840"/>
    </source>
</evidence>
<dbReference type="HAMAP" id="MF_00534">
    <property type="entry name" value="Asn_tRNA_synth"/>
    <property type="match status" value="1"/>
</dbReference>
<dbReference type="NCBIfam" id="NF003037">
    <property type="entry name" value="PRK03932.1"/>
    <property type="match status" value="1"/>
</dbReference>
<dbReference type="STRING" id="595499.SMDSEM_169"/>
<dbReference type="EMBL" id="CP001605">
    <property type="protein sequence ID" value="ACU52874.1"/>
    <property type="molecule type" value="Genomic_DNA"/>
</dbReference>
<dbReference type="Gene3D" id="3.30.930.10">
    <property type="entry name" value="Bira Bifunctional Protein, Domain 2"/>
    <property type="match status" value="1"/>
</dbReference>
<dbReference type="PROSITE" id="PS50862">
    <property type="entry name" value="AA_TRNA_LIGASE_II"/>
    <property type="match status" value="1"/>
</dbReference>
<evidence type="ECO:0000256" key="5">
    <source>
        <dbReference type="ARBA" id="ARBA00022917"/>
    </source>
</evidence>
<dbReference type="KEGG" id="sms:SMDSEM_169"/>
<dbReference type="InterPro" id="IPR045864">
    <property type="entry name" value="aa-tRNA-synth_II/BPL/LPL"/>
</dbReference>
<gene>
    <name evidence="7 9" type="primary">asnS</name>
    <name evidence="9" type="ordered locus">SMDSEM_169</name>
</gene>
<accession>C7LKB2</accession>
<dbReference type="InterPro" id="IPR002312">
    <property type="entry name" value="Asp/Asn-tRNA-synth_IIb"/>
</dbReference>
<dbReference type="InterPro" id="IPR004522">
    <property type="entry name" value="Asn-tRNA-ligase"/>
</dbReference>